<dbReference type="NCBIfam" id="TIGR00667">
    <property type="entry name" value="aat"/>
    <property type="match status" value="1"/>
</dbReference>
<accession>A0AA95H685</accession>
<organism evidence="16">
    <name type="scientific">Candidatus Thiocaldithrix dubininis</name>
    <dbReference type="NCBI Taxonomy" id="3080823"/>
    <lineage>
        <taxon>Bacteria</taxon>
        <taxon>Pseudomonadati</taxon>
        <taxon>Pseudomonadota</taxon>
        <taxon>Gammaproteobacteria</taxon>
        <taxon>Thiotrichales</taxon>
        <taxon>Thiotrichaceae</taxon>
        <taxon>Candidatus Thiocaldithrix</taxon>
    </lineage>
</organism>
<dbReference type="HAMAP" id="MF_00688">
    <property type="entry name" value="Leu_Phe_trans"/>
    <property type="match status" value="1"/>
</dbReference>
<evidence type="ECO:0000256" key="9">
    <source>
        <dbReference type="ARBA" id="ARBA00061535"/>
    </source>
</evidence>
<dbReference type="GO" id="GO:0030163">
    <property type="term" value="P:protein catabolic process"/>
    <property type="evidence" value="ECO:0007669"/>
    <property type="project" value="UniProtKB-UniRule"/>
</dbReference>
<keyword evidence="4 15" id="KW-0012">Acyltransferase</keyword>
<comment type="catalytic activity">
    <reaction evidence="5 15">
        <text>L-phenylalanyl-tRNA(Phe) + an N-terminal L-alpha-aminoacyl-[protein] = an N-terminal L-phenylalanyl-L-alpha-aminoacyl-[protein] + tRNA(Phe)</text>
        <dbReference type="Rhea" id="RHEA:43632"/>
        <dbReference type="Rhea" id="RHEA-COMP:9668"/>
        <dbReference type="Rhea" id="RHEA-COMP:9699"/>
        <dbReference type="Rhea" id="RHEA-COMP:10636"/>
        <dbReference type="Rhea" id="RHEA-COMP:10637"/>
        <dbReference type="ChEBI" id="CHEBI:78442"/>
        <dbReference type="ChEBI" id="CHEBI:78531"/>
        <dbReference type="ChEBI" id="CHEBI:78597"/>
        <dbReference type="ChEBI" id="CHEBI:83561"/>
        <dbReference type="EC" id="2.3.2.6"/>
    </reaction>
</comment>
<dbReference type="GO" id="GO:0005737">
    <property type="term" value="C:cytoplasm"/>
    <property type="evidence" value="ECO:0007669"/>
    <property type="project" value="UniProtKB-SubCell"/>
</dbReference>
<evidence type="ECO:0000256" key="1">
    <source>
        <dbReference type="ARBA" id="ARBA00004496"/>
    </source>
</evidence>
<dbReference type="SUPFAM" id="SSF55729">
    <property type="entry name" value="Acyl-CoA N-acyltransferases (Nat)"/>
    <property type="match status" value="1"/>
</dbReference>
<reference evidence="16" key="1">
    <citation type="journal article" date="2023" name="Int. J. Mol. Sci.">
        <title>Metagenomics Revealed a New Genus 'Candidatus Thiocaldithrix dubininis' gen. nov., sp. nov. and a New Species 'Candidatus Thiothrix putei' sp. nov. in the Family Thiotrichaceae, Some Members of Which Have Traits of Both Na+- and H+-Motive Energetics.</title>
        <authorList>
            <person name="Ravin N.V."/>
            <person name="Muntyan M.S."/>
            <person name="Smolyakov D.D."/>
            <person name="Rudenko T.S."/>
            <person name="Beletsky A.V."/>
            <person name="Mardanov A.V."/>
            <person name="Grabovich M.Y."/>
        </authorList>
    </citation>
    <scope>NUCLEOTIDE SEQUENCE</scope>
    <source>
        <strain evidence="16">GKL-01</strain>
    </source>
</reference>
<dbReference type="Gene3D" id="3.30.70.3550">
    <property type="entry name" value="Leucyl/phenylalanyl-tRNA-protein transferase, N-terminal domain"/>
    <property type="match status" value="1"/>
</dbReference>
<comment type="similarity">
    <text evidence="9 15">Belongs to the L/F-transferase family.</text>
</comment>
<dbReference type="GO" id="GO:0008914">
    <property type="term" value="F:leucyl-tRNA--protein transferase activity"/>
    <property type="evidence" value="ECO:0007669"/>
    <property type="project" value="UniProtKB-UniRule"/>
</dbReference>
<keyword evidence="3 15" id="KW-0808">Transferase</keyword>
<dbReference type="InterPro" id="IPR042203">
    <property type="entry name" value="Leu/Phe-tRNA_Trfase_C"/>
</dbReference>
<evidence type="ECO:0000256" key="15">
    <source>
        <dbReference type="HAMAP-Rule" id="MF_00688"/>
    </source>
</evidence>
<evidence type="ECO:0000256" key="10">
    <source>
        <dbReference type="ARBA" id="ARBA00066767"/>
    </source>
</evidence>
<comment type="subcellular location">
    <subcellularLocation>
        <location evidence="1 15">Cytoplasm</location>
    </subcellularLocation>
</comment>
<proteinExistence type="inferred from homology"/>
<dbReference type="FunFam" id="3.30.70.3550:FF:000001">
    <property type="entry name" value="Leucyl/phenylalanyl-tRNA--protein transferase"/>
    <property type="match status" value="1"/>
</dbReference>
<evidence type="ECO:0000256" key="14">
    <source>
        <dbReference type="ARBA" id="ARBA00083640"/>
    </source>
</evidence>
<dbReference type="InterPro" id="IPR004616">
    <property type="entry name" value="Leu/Phe-tRNA_Trfase"/>
</dbReference>
<comment type="function">
    <text evidence="8 15">Functions in the N-end rule pathway of protein degradation where it conjugates Leu, Phe and, less efficiently, Met from aminoacyl-tRNAs to the N-termini of proteins containing an N-terminal arginine or lysine.</text>
</comment>
<dbReference type="FunFam" id="3.40.630.70:FF:000001">
    <property type="entry name" value="Leucyl/phenylalanyl-tRNA--protein transferase"/>
    <property type="match status" value="1"/>
</dbReference>
<dbReference type="AlphaFoldDB" id="A0AA95H685"/>
<dbReference type="KEGG" id="tdu:QJT80_12395"/>
<dbReference type="EC" id="2.3.2.6" evidence="10 15"/>
<evidence type="ECO:0000256" key="11">
    <source>
        <dbReference type="ARBA" id="ARBA00074372"/>
    </source>
</evidence>
<dbReference type="InterPro" id="IPR016181">
    <property type="entry name" value="Acyl_CoA_acyltransferase"/>
</dbReference>
<evidence type="ECO:0000313" key="16">
    <source>
        <dbReference type="EMBL" id="WGZ90283.1"/>
    </source>
</evidence>
<reference evidence="16" key="2">
    <citation type="submission" date="2023-04" db="EMBL/GenBank/DDBJ databases">
        <authorList>
            <person name="Beletskiy A.V."/>
            <person name="Mardanov A.V."/>
            <person name="Ravin N.V."/>
        </authorList>
    </citation>
    <scope>NUCLEOTIDE SEQUENCE</scope>
    <source>
        <strain evidence="16">GKL-01</strain>
    </source>
</reference>
<dbReference type="EMBL" id="CP124755">
    <property type="protein sequence ID" value="WGZ90283.1"/>
    <property type="molecule type" value="Genomic_DNA"/>
</dbReference>
<dbReference type="Pfam" id="PF03588">
    <property type="entry name" value="Leu_Phe_trans"/>
    <property type="match status" value="1"/>
</dbReference>
<comment type="catalytic activity">
    <reaction evidence="7 15">
        <text>N-terminal L-lysyl-[protein] + L-leucyl-tRNA(Leu) = N-terminal L-leucyl-L-lysyl-[protein] + tRNA(Leu) + H(+)</text>
        <dbReference type="Rhea" id="RHEA:12340"/>
        <dbReference type="Rhea" id="RHEA-COMP:9613"/>
        <dbReference type="Rhea" id="RHEA-COMP:9622"/>
        <dbReference type="Rhea" id="RHEA-COMP:12670"/>
        <dbReference type="Rhea" id="RHEA-COMP:12671"/>
        <dbReference type="ChEBI" id="CHEBI:15378"/>
        <dbReference type="ChEBI" id="CHEBI:65249"/>
        <dbReference type="ChEBI" id="CHEBI:78442"/>
        <dbReference type="ChEBI" id="CHEBI:78494"/>
        <dbReference type="ChEBI" id="CHEBI:133043"/>
        <dbReference type="EC" id="2.3.2.6"/>
    </reaction>
</comment>
<protein>
    <recommendedName>
        <fullName evidence="11 15">Leucyl/phenylalanyl-tRNA--protein transferase</fullName>
        <ecNumber evidence="10 15">2.3.2.6</ecNumber>
    </recommendedName>
    <alternativeName>
        <fullName evidence="12 15">L/F-transferase</fullName>
    </alternativeName>
    <alternativeName>
        <fullName evidence="13 15">Leucyltransferase</fullName>
    </alternativeName>
    <alternativeName>
        <fullName evidence="14 15">Phenyalanyltransferase</fullName>
    </alternativeName>
</protein>
<sequence length="245" mass="27886">MKPRSLTLTLLDANWSEQPFPPVEMAWDEPNGLLAVGGDLSVPRLLNAYQAGIFPWFGPREPIYWWSPNPRAVLFPHKVHLTRSLRKSMRNKGYRITFDHCFSQVVKACAAPRSYADGTWITHEMHDAYCDLHHHGRAHSIEVWNAEQILVGGLYGVVTGGVFNGESMFSREPDTSKIAMVAMAYHLQQWGFAVIDCQILNSHLLSMGAEQIPRSEYLTLLNNHINLPMPSWQVNHTVDLSRWQP</sequence>
<evidence type="ECO:0000256" key="4">
    <source>
        <dbReference type="ARBA" id="ARBA00023315"/>
    </source>
</evidence>
<keyword evidence="2 15" id="KW-0963">Cytoplasm</keyword>
<gene>
    <name evidence="15 16" type="primary">aat</name>
    <name evidence="16" type="ORF">QJT80_12395</name>
</gene>
<dbReference type="InterPro" id="IPR042221">
    <property type="entry name" value="Leu/Phe-tRNA_Trfase_N"/>
</dbReference>
<dbReference type="Proteomes" id="UP001300672">
    <property type="component" value="Chromosome"/>
</dbReference>
<evidence type="ECO:0000256" key="7">
    <source>
        <dbReference type="ARBA" id="ARBA00051538"/>
    </source>
</evidence>
<dbReference type="PANTHER" id="PTHR30098:SF2">
    <property type="entry name" value="LEUCYL_PHENYLALANYL-TRNA--PROTEIN TRANSFERASE"/>
    <property type="match status" value="1"/>
</dbReference>
<name>A0AA95H685_9GAMM</name>
<evidence type="ECO:0000256" key="2">
    <source>
        <dbReference type="ARBA" id="ARBA00022490"/>
    </source>
</evidence>
<dbReference type="PANTHER" id="PTHR30098">
    <property type="entry name" value="LEUCYL/PHENYLALANYL-TRNA--PROTEIN TRANSFERASE"/>
    <property type="match status" value="1"/>
</dbReference>
<evidence type="ECO:0000256" key="12">
    <source>
        <dbReference type="ARBA" id="ARBA00077136"/>
    </source>
</evidence>
<evidence type="ECO:0000256" key="13">
    <source>
        <dbReference type="ARBA" id="ARBA00077165"/>
    </source>
</evidence>
<evidence type="ECO:0000256" key="3">
    <source>
        <dbReference type="ARBA" id="ARBA00022679"/>
    </source>
</evidence>
<evidence type="ECO:0000256" key="6">
    <source>
        <dbReference type="ARBA" id="ARBA00050652"/>
    </source>
</evidence>
<dbReference type="Gene3D" id="3.40.630.70">
    <property type="entry name" value="Leucyl/phenylalanyl-tRNA-protein transferase, C-terminal domain"/>
    <property type="match status" value="1"/>
</dbReference>
<comment type="catalytic activity">
    <reaction evidence="6 15">
        <text>N-terminal L-arginyl-[protein] + L-leucyl-tRNA(Leu) = N-terminal L-leucyl-L-arginyl-[protein] + tRNA(Leu) + H(+)</text>
        <dbReference type="Rhea" id="RHEA:50416"/>
        <dbReference type="Rhea" id="RHEA-COMP:9613"/>
        <dbReference type="Rhea" id="RHEA-COMP:9622"/>
        <dbReference type="Rhea" id="RHEA-COMP:12672"/>
        <dbReference type="Rhea" id="RHEA-COMP:12673"/>
        <dbReference type="ChEBI" id="CHEBI:15378"/>
        <dbReference type="ChEBI" id="CHEBI:64719"/>
        <dbReference type="ChEBI" id="CHEBI:78442"/>
        <dbReference type="ChEBI" id="CHEBI:78494"/>
        <dbReference type="ChEBI" id="CHEBI:133044"/>
        <dbReference type="EC" id="2.3.2.6"/>
    </reaction>
</comment>
<evidence type="ECO:0000256" key="5">
    <source>
        <dbReference type="ARBA" id="ARBA00050607"/>
    </source>
</evidence>
<evidence type="ECO:0000256" key="8">
    <source>
        <dbReference type="ARBA" id="ARBA00054043"/>
    </source>
</evidence>